<organism evidence="1 2">
    <name type="scientific">Schleiferilactobacillus harbinensis DSM 16991</name>
    <dbReference type="NCBI Taxonomy" id="1122147"/>
    <lineage>
        <taxon>Bacteria</taxon>
        <taxon>Bacillati</taxon>
        <taxon>Bacillota</taxon>
        <taxon>Bacilli</taxon>
        <taxon>Lactobacillales</taxon>
        <taxon>Lactobacillaceae</taxon>
        <taxon>Schleiferilactobacillus</taxon>
    </lineage>
</organism>
<dbReference type="eggNOG" id="ENOG5032Y99">
    <property type="taxonomic scope" value="Bacteria"/>
</dbReference>
<protein>
    <recommendedName>
        <fullName evidence="3">SAM-dependent methyltransferase</fullName>
    </recommendedName>
</protein>
<name>A0A0R1XG59_9LACO</name>
<reference evidence="1 2" key="1">
    <citation type="journal article" date="2015" name="Genome Announc.">
        <title>Expanding the biotechnology potential of lactobacilli through comparative genomics of 213 strains and associated genera.</title>
        <authorList>
            <person name="Sun Z."/>
            <person name="Harris H.M."/>
            <person name="McCann A."/>
            <person name="Guo C."/>
            <person name="Argimon S."/>
            <person name="Zhang W."/>
            <person name="Yang X."/>
            <person name="Jeffery I.B."/>
            <person name="Cooney J.C."/>
            <person name="Kagawa T.F."/>
            <person name="Liu W."/>
            <person name="Song Y."/>
            <person name="Salvetti E."/>
            <person name="Wrobel A."/>
            <person name="Rasinkangas P."/>
            <person name="Parkhill J."/>
            <person name="Rea M.C."/>
            <person name="O'Sullivan O."/>
            <person name="Ritari J."/>
            <person name="Douillard F.P."/>
            <person name="Paul Ross R."/>
            <person name="Yang R."/>
            <person name="Briner A.E."/>
            <person name="Felis G.E."/>
            <person name="de Vos W.M."/>
            <person name="Barrangou R."/>
            <person name="Klaenhammer T.R."/>
            <person name="Caufield P.W."/>
            <person name="Cui Y."/>
            <person name="Zhang H."/>
            <person name="O'Toole P.W."/>
        </authorList>
    </citation>
    <scope>NUCLEOTIDE SEQUENCE [LARGE SCALE GENOMIC DNA]</scope>
    <source>
        <strain evidence="1 2">DSM 16991</strain>
    </source>
</reference>
<evidence type="ECO:0000313" key="2">
    <source>
        <dbReference type="Proteomes" id="UP000050949"/>
    </source>
</evidence>
<evidence type="ECO:0000313" key="1">
    <source>
        <dbReference type="EMBL" id="KRM26131.1"/>
    </source>
</evidence>
<gene>
    <name evidence="1" type="ORF">FC91_GL000199</name>
</gene>
<accession>A0A0R1XG59</accession>
<dbReference type="PATRIC" id="fig|1122147.4.peg.209"/>
<comment type="caution">
    <text evidence="1">The sequence shown here is derived from an EMBL/GenBank/DDBJ whole genome shotgun (WGS) entry which is preliminary data.</text>
</comment>
<dbReference type="SUPFAM" id="SSF53335">
    <property type="entry name" value="S-adenosyl-L-methionine-dependent methyltransferases"/>
    <property type="match status" value="1"/>
</dbReference>
<dbReference type="InterPro" id="IPR029063">
    <property type="entry name" value="SAM-dependent_MTases_sf"/>
</dbReference>
<evidence type="ECO:0008006" key="3">
    <source>
        <dbReference type="Google" id="ProtNLM"/>
    </source>
</evidence>
<dbReference type="AlphaFoldDB" id="A0A0R1XG59"/>
<dbReference type="Proteomes" id="UP000050949">
    <property type="component" value="Unassembled WGS sequence"/>
</dbReference>
<proteinExistence type="predicted"/>
<sequence length="255" mass="28207">MEDMMIGETYWYRLAALVDRFSAAAPGLRGRCQRMQQFAAALAQRQLPPQGLPDLTLSAGEIAALLVAFPNETGAIRTLDRLFNEFRHVIQRQFGVWAMLTAPFADTLAAAWQGRRVVELMAGNGMLSAGLAQRGVTMTATDDRSWVAANGTGQDPWYPIQDLPATQAVAATLAQTDAYVWAWSPDGVPVDWAVLQQLRAAQFAGDLLVIGEFRGVTDSQEFWDHAHLHTTPLTRALNRQLHQFDLINERAFLIS</sequence>
<dbReference type="EMBL" id="AZFW01000084">
    <property type="protein sequence ID" value="KRM26131.1"/>
    <property type="molecule type" value="Genomic_DNA"/>
</dbReference>